<dbReference type="InterPro" id="IPR011006">
    <property type="entry name" value="CheY-like_superfamily"/>
</dbReference>
<gene>
    <name evidence="5" type="ORF">SAMN02745885_02070</name>
</gene>
<evidence type="ECO:0000256" key="2">
    <source>
        <dbReference type="ARBA" id="ARBA00024867"/>
    </source>
</evidence>
<dbReference type="OrthoDB" id="9794577at2"/>
<dbReference type="Pfam" id="PF13614">
    <property type="entry name" value="AAA_31"/>
    <property type="match status" value="1"/>
</dbReference>
<organism evidence="5 6">
    <name type="scientific">Carboxydocella sporoproducens DSM 16521</name>
    <dbReference type="NCBI Taxonomy" id="1121270"/>
    <lineage>
        <taxon>Bacteria</taxon>
        <taxon>Bacillati</taxon>
        <taxon>Bacillota</taxon>
        <taxon>Clostridia</taxon>
        <taxon>Eubacteriales</taxon>
        <taxon>Clostridiales Family XVI. Incertae Sedis</taxon>
        <taxon>Carboxydocella</taxon>
    </lineage>
</organism>
<dbReference type="InterPro" id="IPR025669">
    <property type="entry name" value="AAA_dom"/>
</dbReference>
<dbReference type="GO" id="GO:0051782">
    <property type="term" value="P:negative regulation of cell division"/>
    <property type="evidence" value="ECO:0007669"/>
    <property type="project" value="TreeGrafter"/>
</dbReference>
<sequence>MGKIRIMIVDDYAETRENVKRLLYFEDDMEIVGEAGDGKEAVEKAEKLRPDIILMDINMPVMDGIEATETISLRVPTAAIIIMSVQGEQEYLKKAMMAGAREYMIKPFSSDELTETIRRVYDLEKKRRVNLHVEDTAKKREPQVVVVFSTKGGVGKTTIATNLAVALAQESRGKVVLVDLDLQFGDVAVMMNIVPRRTITELVQEIAHLDKETMESYLIEHPSGIKVLPAPSRPEYAELVIAAHVEKIINQLKEEYDYIIIDTPPFFHETNLTALDMCNQILLILALDLPTIKNVKLSLEVLDSLHHKGKVKLVLNRSSGDIGINYQDVEKSLGMLIAAHIPSDGRVVVAAVNRGIPFVVSDPRTKISQAIRDLAHLVISDQGYQEDLQKKEKKGVFSRWFG</sequence>
<proteinExistence type="predicted"/>
<dbReference type="InterPro" id="IPR027417">
    <property type="entry name" value="P-loop_NTPase"/>
</dbReference>
<name>A0A1T4REA8_9FIRM</name>
<dbReference type="SUPFAM" id="SSF52172">
    <property type="entry name" value="CheY-like"/>
    <property type="match status" value="1"/>
</dbReference>
<dbReference type="PROSITE" id="PS50110">
    <property type="entry name" value="RESPONSE_REGULATORY"/>
    <property type="match status" value="1"/>
</dbReference>
<dbReference type="PANTHER" id="PTHR43384">
    <property type="entry name" value="SEPTUM SITE-DETERMINING PROTEIN MIND HOMOLOG, CHLOROPLASTIC-RELATED"/>
    <property type="match status" value="1"/>
</dbReference>
<dbReference type="Gene3D" id="3.40.50.300">
    <property type="entry name" value="P-loop containing nucleotide triphosphate hydrolases"/>
    <property type="match status" value="1"/>
</dbReference>
<dbReference type="GO" id="GO:0000160">
    <property type="term" value="P:phosphorelay signal transduction system"/>
    <property type="evidence" value="ECO:0007669"/>
    <property type="project" value="InterPro"/>
</dbReference>
<dbReference type="Proteomes" id="UP000189933">
    <property type="component" value="Unassembled WGS sequence"/>
</dbReference>
<evidence type="ECO:0000256" key="1">
    <source>
        <dbReference type="ARBA" id="ARBA00018672"/>
    </source>
</evidence>
<protein>
    <recommendedName>
        <fullName evidence="1">Stage 0 sporulation protein A homolog</fullName>
    </recommendedName>
</protein>
<feature type="domain" description="Response regulatory" evidence="4">
    <location>
        <begin position="5"/>
        <end position="121"/>
    </location>
</feature>
<dbReference type="CDD" id="cd17535">
    <property type="entry name" value="REC_NarL-like"/>
    <property type="match status" value="1"/>
</dbReference>
<dbReference type="SUPFAM" id="SSF52540">
    <property type="entry name" value="P-loop containing nucleoside triphosphate hydrolases"/>
    <property type="match status" value="1"/>
</dbReference>
<dbReference type="InterPro" id="IPR001789">
    <property type="entry name" value="Sig_transdc_resp-reg_receiver"/>
</dbReference>
<dbReference type="EMBL" id="FUXM01000029">
    <property type="protein sequence ID" value="SKA14354.1"/>
    <property type="molecule type" value="Genomic_DNA"/>
</dbReference>
<dbReference type="GO" id="GO:0005829">
    <property type="term" value="C:cytosol"/>
    <property type="evidence" value="ECO:0007669"/>
    <property type="project" value="TreeGrafter"/>
</dbReference>
<dbReference type="Pfam" id="PF00072">
    <property type="entry name" value="Response_reg"/>
    <property type="match status" value="1"/>
</dbReference>
<evidence type="ECO:0000256" key="3">
    <source>
        <dbReference type="PROSITE-ProRule" id="PRU00169"/>
    </source>
</evidence>
<dbReference type="InterPro" id="IPR050625">
    <property type="entry name" value="ParA/MinD_ATPase"/>
</dbReference>
<evidence type="ECO:0000313" key="5">
    <source>
        <dbReference type="EMBL" id="SKA14354.1"/>
    </source>
</evidence>
<dbReference type="AlphaFoldDB" id="A0A1T4REA8"/>
<dbReference type="GO" id="GO:0009898">
    <property type="term" value="C:cytoplasmic side of plasma membrane"/>
    <property type="evidence" value="ECO:0007669"/>
    <property type="project" value="TreeGrafter"/>
</dbReference>
<dbReference type="InterPro" id="IPR058245">
    <property type="entry name" value="NreC/VraR/RcsB-like_REC"/>
</dbReference>
<dbReference type="PANTHER" id="PTHR43384:SF13">
    <property type="entry name" value="SLR0110 PROTEIN"/>
    <property type="match status" value="1"/>
</dbReference>
<dbReference type="GO" id="GO:0016887">
    <property type="term" value="F:ATP hydrolysis activity"/>
    <property type="evidence" value="ECO:0007669"/>
    <property type="project" value="TreeGrafter"/>
</dbReference>
<dbReference type="RefSeq" id="WP_078666094.1">
    <property type="nucleotide sequence ID" value="NZ_FUXM01000029.1"/>
</dbReference>
<keyword evidence="3" id="KW-0597">Phosphoprotein</keyword>
<accession>A0A1T4REA8</accession>
<comment type="function">
    <text evidence="2">May play the central regulatory role in sporulation. It may be an element of the effector pathway responsible for the activation of sporulation genes in response to nutritional stress. Spo0A may act in concert with spo0H (a sigma factor) to control the expression of some genes that are critical to the sporulation process.</text>
</comment>
<feature type="modified residue" description="4-aspartylphosphate" evidence="3">
    <location>
        <position position="56"/>
    </location>
</feature>
<keyword evidence="6" id="KW-1185">Reference proteome</keyword>
<reference evidence="6" key="1">
    <citation type="submission" date="2017-02" db="EMBL/GenBank/DDBJ databases">
        <authorList>
            <person name="Varghese N."/>
            <person name="Submissions S."/>
        </authorList>
    </citation>
    <scope>NUCLEOTIDE SEQUENCE [LARGE SCALE GENOMIC DNA]</scope>
    <source>
        <strain evidence="6">DSM 16521</strain>
    </source>
</reference>
<dbReference type="Gene3D" id="3.40.50.2300">
    <property type="match status" value="1"/>
</dbReference>
<evidence type="ECO:0000259" key="4">
    <source>
        <dbReference type="PROSITE" id="PS50110"/>
    </source>
</evidence>
<dbReference type="SMART" id="SM00448">
    <property type="entry name" value="REC"/>
    <property type="match status" value="1"/>
</dbReference>
<evidence type="ECO:0000313" key="6">
    <source>
        <dbReference type="Proteomes" id="UP000189933"/>
    </source>
</evidence>
<dbReference type="GO" id="GO:0005524">
    <property type="term" value="F:ATP binding"/>
    <property type="evidence" value="ECO:0007669"/>
    <property type="project" value="TreeGrafter"/>
</dbReference>